<reference evidence="3 4" key="1">
    <citation type="journal article" date="2012" name="Genome Biol.">
        <title>Genome and low-iron response of an oceanic diatom adapted to chronic iron limitation.</title>
        <authorList>
            <person name="Lommer M."/>
            <person name="Specht M."/>
            <person name="Roy A.S."/>
            <person name="Kraemer L."/>
            <person name="Andreson R."/>
            <person name="Gutowska M.A."/>
            <person name="Wolf J."/>
            <person name="Bergner S.V."/>
            <person name="Schilhabel M.B."/>
            <person name="Klostermeier U.C."/>
            <person name="Beiko R.G."/>
            <person name="Rosenstiel P."/>
            <person name="Hippler M."/>
            <person name="Laroche J."/>
        </authorList>
    </citation>
    <scope>NUCLEOTIDE SEQUENCE [LARGE SCALE GENOMIC DNA]</scope>
    <source>
        <strain evidence="3 4">CCMP1005</strain>
    </source>
</reference>
<dbReference type="OrthoDB" id="40709at2759"/>
<gene>
    <name evidence="3" type="ORF">THAOC_34915</name>
</gene>
<keyword evidence="2" id="KW-0472">Membrane</keyword>
<dbReference type="eggNOG" id="ENOG502SJXT">
    <property type="taxonomic scope" value="Eukaryota"/>
</dbReference>
<feature type="compositionally biased region" description="Basic and acidic residues" evidence="1">
    <location>
        <begin position="19"/>
        <end position="34"/>
    </location>
</feature>
<evidence type="ECO:0000256" key="2">
    <source>
        <dbReference type="SAM" id="Phobius"/>
    </source>
</evidence>
<evidence type="ECO:0000313" key="3">
    <source>
        <dbReference type="EMBL" id="EJK46411.1"/>
    </source>
</evidence>
<comment type="caution">
    <text evidence="3">The sequence shown here is derived from an EMBL/GenBank/DDBJ whole genome shotgun (WGS) entry which is preliminary data.</text>
</comment>
<feature type="transmembrane region" description="Helical" evidence="2">
    <location>
        <begin position="410"/>
        <end position="428"/>
    </location>
</feature>
<organism evidence="3 4">
    <name type="scientific">Thalassiosira oceanica</name>
    <name type="common">Marine diatom</name>
    <dbReference type="NCBI Taxonomy" id="159749"/>
    <lineage>
        <taxon>Eukaryota</taxon>
        <taxon>Sar</taxon>
        <taxon>Stramenopiles</taxon>
        <taxon>Ochrophyta</taxon>
        <taxon>Bacillariophyta</taxon>
        <taxon>Coscinodiscophyceae</taxon>
        <taxon>Thalassiosirophycidae</taxon>
        <taxon>Thalassiosirales</taxon>
        <taxon>Thalassiosiraceae</taxon>
        <taxon>Thalassiosira</taxon>
    </lineage>
</organism>
<proteinExistence type="predicted"/>
<dbReference type="EMBL" id="AGNL01047777">
    <property type="protein sequence ID" value="EJK46411.1"/>
    <property type="molecule type" value="Genomic_DNA"/>
</dbReference>
<keyword evidence="2" id="KW-1133">Transmembrane helix</keyword>
<name>K0RBE4_THAOC</name>
<keyword evidence="4" id="KW-1185">Reference proteome</keyword>
<accession>K0RBE4</accession>
<dbReference type="OMA" id="NCENYDE"/>
<protein>
    <submittedName>
        <fullName evidence="3">Uncharacterized protein</fullName>
    </submittedName>
</protein>
<dbReference type="Proteomes" id="UP000266841">
    <property type="component" value="Unassembled WGS sequence"/>
</dbReference>
<sequence>DSPRVLAQADPDPNVGSPRSEDRRRDAKKEEPLIDRGATLQPRPSKPFWFATMKFIPATLASFSIATGLASANLFAPKVSRNTREASYIGGLLEHAVPTSNSRRLDQEEIDISGYSIKFEKCQLVKQYAEEQYENADTVLETKRFVIFRLCPNHSCADCSEGYGEYIIDLESYLESTVQHKQEELENYCQSCEETCAAADDAVNNYNRKLTECDSCYRKCQNIENMEANGYADASEYTRCGEVYENENTGVAYYAGAVCTNSGSRIKVGLFTDENCENYDESAEIDHYLKNDDGYNIRLSYHVLKQTFPNDQCVASCLQEDEDGNGYAGTAEVCQNLYAGSGKCENSHGFVGMDYSNSEYYAVQKSNEDSVCNFVANIRAGHYAESGEVVVTGGMQKMNGNSRTTGGQKFFLSFFIMGSAGLAAYAALLHKKINQGRSAELSSQVGAMA</sequence>
<dbReference type="AlphaFoldDB" id="K0RBE4"/>
<feature type="region of interest" description="Disordered" evidence="1">
    <location>
        <begin position="1"/>
        <end position="40"/>
    </location>
</feature>
<evidence type="ECO:0000313" key="4">
    <source>
        <dbReference type="Proteomes" id="UP000266841"/>
    </source>
</evidence>
<keyword evidence="2" id="KW-0812">Transmembrane</keyword>
<feature type="non-terminal residue" evidence="3">
    <location>
        <position position="1"/>
    </location>
</feature>
<evidence type="ECO:0000256" key="1">
    <source>
        <dbReference type="SAM" id="MobiDB-lite"/>
    </source>
</evidence>